<feature type="transmembrane region" description="Helical" evidence="9">
    <location>
        <begin position="161"/>
        <end position="185"/>
    </location>
</feature>
<evidence type="ECO:0000256" key="9">
    <source>
        <dbReference type="SAM" id="Phobius"/>
    </source>
</evidence>
<comment type="similarity">
    <text evidence="2 8">Belongs to the prokaryotic riboflavin transporter (P-RFT) (TC 2.A.87) family.</text>
</comment>
<keyword evidence="11" id="KW-1185">Reference proteome</keyword>
<evidence type="ECO:0000256" key="3">
    <source>
        <dbReference type="ARBA" id="ARBA00022448"/>
    </source>
</evidence>
<feature type="transmembrane region" description="Helical" evidence="9">
    <location>
        <begin position="43"/>
        <end position="63"/>
    </location>
</feature>
<evidence type="ECO:0000256" key="5">
    <source>
        <dbReference type="ARBA" id="ARBA00022692"/>
    </source>
</evidence>
<comment type="subcellular location">
    <subcellularLocation>
        <location evidence="1">Cell membrane</location>
        <topology evidence="1">Multi-pass membrane protein</topology>
    </subcellularLocation>
</comment>
<sequence>MKNSKLSKLIKISLLGVIGFVIMLIEFPLPIFPNFLKIDFSDLTAVIGGFAMGPIAGIGIELIKNLLALSKTGTAGVGEAANFLIGSSMVLISSLIYKHKKTKMNAVIGLALGTIAMSVAGCLLNYFVLLPMYETALHFPIKAVVAATHVVNPYVTDLKSFILFAIVPFNIIKGAVISVVTMAVYKKISPVVHKEIEENAVVYNKVVK</sequence>
<dbReference type="InterPro" id="IPR024529">
    <property type="entry name" value="ECF_trnsprt_substrate-spec"/>
</dbReference>
<dbReference type="Proteomes" id="UP001623592">
    <property type="component" value="Unassembled WGS sequence"/>
</dbReference>
<evidence type="ECO:0000256" key="6">
    <source>
        <dbReference type="ARBA" id="ARBA00022989"/>
    </source>
</evidence>
<protein>
    <recommendedName>
        <fullName evidence="8">Riboflavin transporter</fullName>
    </recommendedName>
</protein>
<dbReference type="Gene3D" id="1.10.1760.20">
    <property type="match status" value="1"/>
</dbReference>
<reference evidence="10 11" key="1">
    <citation type="submission" date="2024-11" db="EMBL/GenBank/DDBJ databases">
        <authorList>
            <person name="Heng Y.C."/>
            <person name="Lim A.C.H."/>
            <person name="Lee J.K.Y."/>
            <person name="Kittelmann S."/>
        </authorList>
    </citation>
    <scope>NUCLEOTIDE SEQUENCE [LARGE SCALE GENOMIC DNA]</scope>
    <source>
        <strain evidence="10 11">WILCCON 0114</strain>
    </source>
</reference>
<evidence type="ECO:0000256" key="4">
    <source>
        <dbReference type="ARBA" id="ARBA00022475"/>
    </source>
</evidence>
<dbReference type="RefSeq" id="WP_406787134.1">
    <property type="nucleotide sequence ID" value="NZ_JBJIAA010000006.1"/>
</dbReference>
<keyword evidence="6 9" id="KW-1133">Transmembrane helix</keyword>
<name>A0ABW8TD82_9CLOT</name>
<comment type="function">
    <text evidence="8">Probably a riboflavin-binding protein that interacts with the energy-coupling factor (ECF) ABC-transporter complex.</text>
</comment>
<proteinExistence type="inferred from homology"/>
<evidence type="ECO:0000313" key="10">
    <source>
        <dbReference type="EMBL" id="MFL0250464.1"/>
    </source>
</evidence>
<dbReference type="InterPro" id="IPR025720">
    <property type="entry name" value="RibU"/>
</dbReference>
<keyword evidence="4 8" id="KW-1003">Cell membrane</keyword>
<keyword evidence="3 8" id="KW-0813">Transport</keyword>
<feature type="transmembrane region" description="Helical" evidence="9">
    <location>
        <begin position="106"/>
        <end position="129"/>
    </location>
</feature>
<keyword evidence="5 9" id="KW-0812">Transmembrane</keyword>
<organism evidence="10 11">
    <name type="scientific">Clostridium neuense</name>
    <dbReference type="NCBI Taxonomy" id="1728934"/>
    <lineage>
        <taxon>Bacteria</taxon>
        <taxon>Bacillati</taxon>
        <taxon>Bacillota</taxon>
        <taxon>Clostridia</taxon>
        <taxon>Eubacteriales</taxon>
        <taxon>Clostridiaceae</taxon>
        <taxon>Clostridium</taxon>
    </lineage>
</organism>
<comment type="caution">
    <text evidence="10">The sequence shown here is derived from an EMBL/GenBank/DDBJ whole genome shotgun (WGS) entry which is preliminary data.</text>
</comment>
<evidence type="ECO:0000256" key="8">
    <source>
        <dbReference type="PIRNR" id="PIRNR037778"/>
    </source>
</evidence>
<accession>A0ABW8TD82</accession>
<dbReference type="EMBL" id="JBJIAA010000006">
    <property type="protein sequence ID" value="MFL0250464.1"/>
    <property type="molecule type" value="Genomic_DNA"/>
</dbReference>
<evidence type="ECO:0000256" key="1">
    <source>
        <dbReference type="ARBA" id="ARBA00004651"/>
    </source>
</evidence>
<feature type="transmembrane region" description="Helical" evidence="9">
    <location>
        <begin position="12"/>
        <end position="31"/>
    </location>
</feature>
<dbReference type="PANTHER" id="PTHR38438">
    <property type="entry name" value="RIBOFLAVIN TRANSPORTER RIBU"/>
    <property type="match status" value="1"/>
</dbReference>
<gene>
    <name evidence="10" type="ORF">ACJDT4_08510</name>
</gene>
<evidence type="ECO:0000256" key="2">
    <source>
        <dbReference type="ARBA" id="ARBA00005540"/>
    </source>
</evidence>
<evidence type="ECO:0000313" key="11">
    <source>
        <dbReference type="Proteomes" id="UP001623592"/>
    </source>
</evidence>
<evidence type="ECO:0000256" key="7">
    <source>
        <dbReference type="ARBA" id="ARBA00023136"/>
    </source>
</evidence>
<dbReference type="Pfam" id="PF12822">
    <property type="entry name" value="ECF_trnsprt"/>
    <property type="match status" value="1"/>
</dbReference>
<dbReference type="PIRSF" id="PIRSF037778">
    <property type="entry name" value="UCP037778_transp_RibU"/>
    <property type="match status" value="1"/>
</dbReference>
<dbReference type="PANTHER" id="PTHR38438:SF1">
    <property type="entry name" value="RIBOFLAVIN TRANSPORTER RIBU"/>
    <property type="match status" value="1"/>
</dbReference>
<keyword evidence="7 8" id="KW-0472">Membrane</keyword>